<evidence type="ECO:0000313" key="6">
    <source>
        <dbReference type="Proteomes" id="UP001642540"/>
    </source>
</evidence>
<gene>
    <name evidence="5" type="ORF">ODALV1_LOCUS20468</name>
</gene>
<evidence type="ECO:0000256" key="1">
    <source>
        <dbReference type="ARBA" id="ARBA00022737"/>
    </source>
</evidence>
<sequence>MWRLLIILVQFLGVALSKISIGRFQEYAHGLTGEVILLNERQYMIKGYNYDGRGPAVWHTGMPTGIIGVFSEKSYPFQNEKNNCDRLDKVVRNGEVIVTIPKTMSLSKDIDTLAVYCYRFCHNFGHVKIPKGLKLDPPPPGLPDNPLCKPAYPPCLRDGTRDNGVCMTASGTEVTCPVPTEPSNPPPSTSGSTSSPYSLGKFEEHAHAVKGDIYLLNERQYMIKGFYYDGLGPAVWQTGMPTGTIGVYSEKSYPFQNDKNNCDRMDKPVNNQEIIITIPKKFRLSKDIATLAVYCYRFCHNFAHIKIPPGLTLPPAPGNLPDYQLCKPDYPPCTRDATRDNAVCTTNSGQEVTCPVPVEASNSTSTGAIKEKGKCMWTKPRKKKPKNLGKFITYENEVKGEVTIINTRQFRVKGFNYNGVKANSTYFLVMEKNTIGIHSVKGSAVPDENGKCDGLKAYSGQDLIITVPAELRTTSIAAISIYDFESCNNFGHVKVPPGISVPDAPTLPDLRICLPFFRPCSRASTKNNGVCMVKGVQVTC</sequence>
<dbReference type="InterPro" id="IPR052126">
    <property type="entry name" value="Spindle_Org/Thrombomodulin"/>
</dbReference>
<dbReference type="PANTHER" id="PTHR24036:SF5">
    <property type="entry name" value="THROMBOMODULIN"/>
    <property type="match status" value="1"/>
</dbReference>
<keyword evidence="3" id="KW-0732">Signal</keyword>
<organism evidence="5 6">
    <name type="scientific">Orchesella dallaii</name>
    <dbReference type="NCBI Taxonomy" id="48710"/>
    <lineage>
        <taxon>Eukaryota</taxon>
        <taxon>Metazoa</taxon>
        <taxon>Ecdysozoa</taxon>
        <taxon>Arthropoda</taxon>
        <taxon>Hexapoda</taxon>
        <taxon>Collembola</taxon>
        <taxon>Entomobryomorpha</taxon>
        <taxon>Entomobryoidea</taxon>
        <taxon>Orchesellidae</taxon>
        <taxon>Orchesellinae</taxon>
        <taxon>Orchesella</taxon>
    </lineage>
</organism>
<feature type="domain" description="DM13" evidence="4">
    <location>
        <begin position="195"/>
        <end position="308"/>
    </location>
</feature>
<feature type="region of interest" description="Disordered" evidence="2">
    <location>
        <begin position="175"/>
        <end position="197"/>
    </location>
</feature>
<dbReference type="PROSITE" id="PS51549">
    <property type="entry name" value="DM13"/>
    <property type="match status" value="3"/>
</dbReference>
<dbReference type="Pfam" id="PF10517">
    <property type="entry name" value="DM13"/>
    <property type="match status" value="3"/>
</dbReference>
<protein>
    <recommendedName>
        <fullName evidence="4">DM13 domain-containing protein</fullName>
    </recommendedName>
</protein>
<dbReference type="Proteomes" id="UP001642540">
    <property type="component" value="Unassembled WGS sequence"/>
</dbReference>
<accession>A0ABP1RA76</accession>
<reference evidence="5 6" key="1">
    <citation type="submission" date="2024-08" db="EMBL/GenBank/DDBJ databases">
        <authorList>
            <person name="Cucini C."/>
            <person name="Frati F."/>
        </authorList>
    </citation>
    <scope>NUCLEOTIDE SEQUENCE [LARGE SCALE GENOMIC DNA]</scope>
</reference>
<evidence type="ECO:0000256" key="2">
    <source>
        <dbReference type="SAM" id="MobiDB-lite"/>
    </source>
</evidence>
<evidence type="ECO:0000259" key="4">
    <source>
        <dbReference type="PROSITE" id="PS51549"/>
    </source>
</evidence>
<evidence type="ECO:0000256" key="3">
    <source>
        <dbReference type="SAM" id="SignalP"/>
    </source>
</evidence>
<feature type="domain" description="DM13" evidence="4">
    <location>
        <begin position="17"/>
        <end position="130"/>
    </location>
</feature>
<feature type="chain" id="PRO_5047435706" description="DM13 domain-containing protein" evidence="3">
    <location>
        <begin position="18"/>
        <end position="540"/>
    </location>
</feature>
<feature type="signal peptide" evidence="3">
    <location>
        <begin position="1"/>
        <end position="17"/>
    </location>
</feature>
<dbReference type="InterPro" id="IPR019545">
    <property type="entry name" value="DM13_domain"/>
</dbReference>
<proteinExistence type="predicted"/>
<keyword evidence="1" id="KW-0677">Repeat</keyword>
<dbReference type="PANTHER" id="PTHR24036">
    <property type="entry name" value="SKELETOR-RELATED"/>
    <property type="match status" value="1"/>
</dbReference>
<comment type="caution">
    <text evidence="5">The sequence shown here is derived from an EMBL/GenBank/DDBJ whole genome shotgun (WGS) entry which is preliminary data.</text>
</comment>
<feature type="domain" description="DM13" evidence="4">
    <location>
        <begin position="389"/>
        <end position="496"/>
    </location>
</feature>
<dbReference type="EMBL" id="CAXLJM020000068">
    <property type="protein sequence ID" value="CAL8124113.1"/>
    <property type="molecule type" value="Genomic_DNA"/>
</dbReference>
<feature type="compositionally biased region" description="Pro residues" evidence="2">
    <location>
        <begin position="179"/>
        <end position="188"/>
    </location>
</feature>
<name>A0ABP1RA76_9HEXA</name>
<keyword evidence="6" id="KW-1185">Reference proteome</keyword>
<evidence type="ECO:0000313" key="5">
    <source>
        <dbReference type="EMBL" id="CAL8124113.1"/>
    </source>
</evidence>
<dbReference type="SMART" id="SM00686">
    <property type="entry name" value="DM13"/>
    <property type="match status" value="3"/>
</dbReference>